<evidence type="ECO:0000256" key="2">
    <source>
        <dbReference type="ARBA" id="ARBA00022475"/>
    </source>
</evidence>
<feature type="transmembrane region" description="Helical" evidence="7">
    <location>
        <begin position="46"/>
        <end position="65"/>
    </location>
</feature>
<proteinExistence type="inferred from homology"/>
<keyword evidence="6 7" id="KW-0472">Membrane</keyword>
<comment type="similarity">
    <text evidence="1 7">Belongs to the Lgt family.</text>
</comment>
<feature type="transmembrane region" description="Helical" evidence="7">
    <location>
        <begin position="99"/>
        <end position="116"/>
    </location>
</feature>
<dbReference type="EC" id="2.5.1.145" evidence="7"/>
<dbReference type="GO" id="GO:0042158">
    <property type="term" value="P:lipoprotein biosynthetic process"/>
    <property type="evidence" value="ECO:0007669"/>
    <property type="project" value="UniProtKB-UniRule"/>
</dbReference>
<dbReference type="RefSeq" id="WP_013559416.1">
    <property type="nucleotide sequence ID" value="NC_014960.1"/>
</dbReference>
<dbReference type="PANTHER" id="PTHR30589">
    <property type="entry name" value="PROLIPOPROTEIN DIACYLGLYCERYL TRANSFERASE"/>
    <property type="match status" value="1"/>
</dbReference>
<organism evidence="8 9">
    <name type="scientific">Anaerolinea thermophila (strain DSM 14523 / JCM 11388 / NBRC 100420 / UNI-1)</name>
    <dbReference type="NCBI Taxonomy" id="926569"/>
    <lineage>
        <taxon>Bacteria</taxon>
        <taxon>Bacillati</taxon>
        <taxon>Chloroflexota</taxon>
        <taxon>Anaerolineae</taxon>
        <taxon>Anaerolineales</taxon>
        <taxon>Anaerolineaceae</taxon>
        <taxon>Anaerolinea</taxon>
    </lineage>
</organism>
<keyword evidence="8" id="KW-0328">Glycosyltransferase</keyword>
<feature type="transmembrane region" description="Helical" evidence="7">
    <location>
        <begin position="182"/>
        <end position="201"/>
    </location>
</feature>
<evidence type="ECO:0000256" key="7">
    <source>
        <dbReference type="HAMAP-Rule" id="MF_01147"/>
    </source>
</evidence>
<dbReference type="eggNOG" id="COG0682">
    <property type="taxonomic scope" value="Bacteria"/>
</dbReference>
<name>E8N3L1_ANATU</name>
<dbReference type="HOGENOM" id="CLU_013386_2_0_0"/>
<keyword evidence="3 7" id="KW-0808">Transferase</keyword>
<evidence type="ECO:0000313" key="8">
    <source>
        <dbReference type="EMBL" id="BAJ63025.1"/>
    </source>
</evidence>
<evidence type="ECO:0000256" key="1">
    <source>
        <dbReference type="ARBA" id="ARBA00007150"/>
    </source>
</evidence>
<keyword evidence="4 7" id="KW-0812">Transmembrane</keyword>
<dbReference type="NCBIfam" id="TIGR00544">
    <property type="entry name" value="lgt"/>
    <property type="match status" value="1"/>
</dbReference>
<dbReference type="AlphaFoldDB" id="E8N3L1"/>
<dbReference type="Proteomes" id="UP000008922">
    <property type="component" value="Chromosome"/>
</dbReference>
<feature type="transmembrane region" description="Helical" evidence="7">
    <location>
        <begin position="15"/>
        <end position="34"/>
    </location>
</feature>
<comment type="catalytic activity">
    <reaction evidence="7">
        <text>L-cysteinyl-[prolipoprotein] + a 1,2-diacyl-sn-glycero-3-phospho-(1'-sn-glycerol) = an S-1,2-diacyl-sn-glyceryl-L-cysteinyl-[prolipoprotein] + sn-glycerol 1-phosphate + H(+)</text>
        <dbReference type="Rhea" id="RHEA:56712"/>
        <dbReference type="Rhea" id="RHEA-COMP:14679"/>
        <dbReference type="Rhea" id="RHEA-COMP:14680"/>
        <dbReference type="ChEBI" id="CHEBI:15378"/>
        <dbReference type="ChEBI" id="CHEBI:29950"/>
        <dbReference type="ChEBI" id="CHEBI:57685"/>
        <dbReference type="ChEBI" id="CHEBI:64716"/>
        <dbReference type="ChEBI" id="CHEBI:140658"/>
        <dbReference type="EC" id="2.5.1.145"/>
    </reaction>
</comment>
<keyword evidence="9" id="KW-1185">Reference proteome</keyword>
<comment type="pathway">
    <text evidence="7">Protein modification; lipoprotein biosynthesis (diacylglyceryl transfer).</text>
</comment>
<evidence type="ECO:0000256" key="5">
    <source>
        <dbReference type="ARBA" id="ARBA00022989"/>
    </source>
</evidence>
<evidence type="ECO:0000256" key="3">
    <source>
        <dbReference type="ARBA" id="ARBA00022679"/>
    </source>
</evidence>
<reference evidence="8 9" key="1">
    <citation type="submission" date="2010-12" db="EMBL/GenBank/DDBJ databases">
        <title>Whole genome sequence of Anaerolinea thermophila UNI-1.</title>
        <authorList>
            <person name="Narita-Yamada S."/>
            <person name="Kishi E."/>
            <person name="Watanabe Y."/>
            <person name="Takasaki K."/>
            <person name="Ankai A."/>
            <person name="Oguchi A."/>
            <person name="Fukui S."/>
            <person name="Takahashi M."/>
            <person name="Yashiro I."/>
            <person name="Hosoyama A."/>
            <person name="Sekiguchi Y."/>
            <person name="Hanada S."/>
            <person name="Fujita N."/>
        </authorList>
    </citation>
    <scope>NUCLEOTIDE SEQUENCE [LARGE SCALE GENOMIC DNA]</scope>
    <source>
        <strain evidence="9">DSM 14523 / JCM 11388 / NBRC 100420 / UNI-1</strain>
    </source>
</reference>
<dbReference type="InterPro" id="IPR001640">
    <property type="entry name" value="Lgt"/>
</dbReference>
<accession>E8N3L1</accession>
<dbReference type="GO" id="GO:0008961">
    <property type="term" value="F:phosphatidylglycerol-prolipoprotein diacylglyceryl transferase activity"/>
    <property type="evidence" value="ECO:0007669"/>
    <property type="project" value="UniProtKB-UniRule"/>
</dbReference>
<dbReference type="PROSITE" id="PS01311">
    <property type="entry name" value="LGT"/>
    <property type="match status" value="1"/>
</dbReference>
<evidence type="ECO:0000256" key="6">
    <source>
        <dbReference type="ARBA" id="ARBA00023136"/>
    </source>
</evidence>
<feature type="binding site" evidence="7">
    <location>
        <position position="142"/>
    </location>
    <ligand>
        <name>a 1,2-diacyl-sn-glycero-3-phospho-(1'-sn-glycerol)</name>
        <dbReference type="ChEBI" id="CHEBI:64716"/>
    </ligand>
</feature>
<sequence>MSIQFDGILIGTFKIYYYGVLIVLGAVAATWLASREAKRYGENPDLAWDLLPIALIGGIIGARLWHVLLPPASMVEQGITTAYYLTHPLDMLNLRRGGLGIPGAVIGGLLAVWIYSRSKKFPMGVWANAIAPGLALAQAIGRWGNYFNQELYGAPTNLPWKLYIDPLHRLPEYANVEYYHPLFFYEFLWNLLNMGILLWVARRFEGKLKPWDVFLVYAVIYGVGRFVLEFLRLDPAPLGTINANQMIMLAVAIVSAGALFWRHRRIDSEL</sequence>
<keyword evidence="5 7" id="KW-1133">Transmembrane helix</keyword>
<dbReference type="FunCoup" id="E8N3L1">
    <property type="interactions" value="259"/>
</dbReference>
<comment type="function">
    <text evidence="7">Catalyzes the transfer of the diacylglyceryl group from phosphatidylglycerol to the sulfhydryl group of the N-terminal cysteine of a prolipoprotein, the first step in the formation of mature lipoproteins.</text>
</comment>
<evidence type="ECO:0000256" key="4">
    <source>
        <dbReference type="ARBA" id="ARBA00022692"/>
    </source>
</evidence>
<dbReference type="UniPathway" id="UPA00664"/>
<gene>
    <name evidence="7 8" type="primary">lgt</name>
    <name evidence="8" type="ordered locus">ANT_09910</name>
</gene>
<feature type="transmembrane region" description="Helical" evidence="7">
    <location>
        <begin position="213"/>
        <end position="231"/>
    </location>
</feature>
<dbReference type="GO" id="GO:0005886">
    <property type="term" value="C:plasma membrane"/>
    <property type="evidence" value="ECO:0007669"/>
    <property type="project" value="UniProtKB-SubCell"/>
</dbReference>
<protein>
    <recommendedName>
        <fullName evidence="7">Phosphatidylglycerol--prolipoprotein diacylglyceryl transferase</fullName>
        <ecNumber evidence="7">2.5.1.145</ecNumber>
    </recommendedName>
</protein>
<evidence type="ECO:0000313" key="9">
    <source>
        <dbReference type="Proteomes" id="UP000008922"/>
    </source>
</evidence>
<feature type="transmembrane region" description="Helical" evidence="7">
    <location>
        <begin position="123"/>
        <end position="141"/>
    </location>
</feature>
<dbReference type="OrthoDB" id="871140at2"/>
<dbReference type="STRING" id="926569.ANT_09910"/>
<dbReference type="PANTHER" id="PTHR30589:SF0">
    <property type="entry name" value="PHOSPHATIDYLGLYCEROL--PROLIPOPROTEIN DIACYLGLYCERYL TRANSFERASE"/>
    <property type="match status" value="1"/>
</dbReference>
<dbReference type="InParanoid" id="E8N3L1"/>
<dbReference type="EMBL" id="AP012029">
    <property type="protein sequence ID" value="BAJ63025.1"/>
    <property type="molecule type" value="Genomic_DNA"/>
</dbReference>
<keyword evidence="2 7" id="KW-1003">Cell membrane</keyword>
<comment type="subcellular location">
    <subcellularLocation>
        <location evidence="7">Cell membrane</location>
        <topology evidence="7">Multi-pass membrane protein</topology>
    </subcellularLocation>
</comment>
<feature type="transmembrane region" description="Helical" evidence="7">
    <location>
        <begin position="243"/>
        <end position="261"/>
    </location>
</feature>
<dbReference type="Pfam" id="PF01790">
    <property type="entry name" value="LGT"/>
    <property type="match status" value="1"/>
</dbReference>
<dbReference type="HAMAP" id="MF_01147">
    <property type="entry name" value="Lgt"/>
    <property type="match status" value="1"/>
</dbReference>
<dbReference type="KEGG" id="atm:ANT_09910"/>